<evidence type="ECO:0000256" key="1">
    <source>
        <dbReference type="PROSITE-ProRule" id="PRU00221"/>
    </source>
</evidence>
<sequence>MATLNKVYLDRVIGRSSVSTSLASGQCLSCSSNGVLAYAAGCILVLRDFTGKLPGIETYLSLPRSPTSPFERLPGTPTQQNRKDSLNVLSFEDFAEPSKGKEKTKPIVSVSISPDARWLACGEQGQAPSICIWDMHVEDFQLGPSHIVKVHSYGVRHLEFSPASHFLVSIGYLHDGSIHVWDLRSGIKKVATNRVTANVHRTIWVGNKILTIGTRHVRIWQWKVEPICKSRRSSLDAHKESAVVLDGRNLILGDHVHSDFIAACALDTRRALVTTSQAVCFLDVDDKRPLKELFKVDYNISSISRDNSTVLIGDVLGNIHRYIFDECDALSIAHKDSRNLPLPTLDSCGTINYHKHHISAIFSCQMGIITTSEARDLAVHFNNTPEPLTVNDSCNSAIALLQCENDSYIIVTDDGKIVNRKPEDFETLWQPNLNNSSFTTANLINDKQIILGSTTGEVIYSLLSDPEACCSLRAHDGEVVSIAFDPSAEQILTFGRDKMVQLLVLSEVRDQKTSRILEVQQTFDEHTAHVTGAIFLGDNYILSSSVDRTLVLRVRSSRPEAADNVFSVLRIFDLRSAAIAIACSSETPLRVLVSCLDKSFCQLDIETGELKELCRTDDTYDLLVVNRKTGICCCVSSGDKSICLRSAETGAVLSHKGYGHIEKITSVQWSIDRDDLAITTSCDGLIIHWWFQTPEQIPGLSTPVRKIKPKAETLRLNVPRTSGTIRRSASVPRLKQTPSRPLSPSKLGIEARSPSPKRPTSGNSINVMRPLRIDCPSSPDVSKTTIGDIVAGLTQLKCRPELIDAQQREELRQAASWLFQRSPESTIL</sequence>
<evidence type="ECO:0000313" key="4">
    <source>
        <dbReference type="Proteomes" id="UP000013776"/>
    </source>
</evidence>
<feature type="region of interest" description="Disordered" evidence="2">
    <location>
        <begin position="719"/>
        <end position="779"/>
    </location>
</feature>
<proteinExistence type="predicted"/>
<feature type="repeat" description="WD" evidence="1">
    <location>
        <begin position="472"/>
        <end position="502"/>
    </location>
</feature>
<gene>
    <name evidence="3" type="ORF">TAPDE_003022</name>
</gene>
<dbReference type="InterPro" id="IPR001680">
    <property type="entry name" value="WD40_rpt"/>
</dbReference>
<dbReference type="EMBL" id="CAHR02000123">
    <property type="protein sequence ID" value="CCG83103.1"/>
    <property type="molecule type" value="Genomic_DNA"/>
</dbReference>
<dbReference type="SMART" id="SM00320">
    <property type="entry name" value="WD40"/>
    <property type="match status" value="5"/>
</dbReference>
<name>R4XBB4_TAPDE</name>
<evidence type="ECO:0000256" key="2">
    <source>
        <dbReference type="SAM" id="MobiDB-lite"/>
    </source>
</evidence>
<dbReference type="InterPro" id="IPR036322">
    <property type="entry name" value="WD40_repeat_dom_sf"/>
</dbReference>
<comment type="caution">
    <text evidence="3">The sequence shown here is derived from an EMBL/GenBank/DDBJ whole genome shotgun (WGS) entry which is preliminary data.</text>
</comment>
<dbReference type="InterPro" id="IPR052779">
    <property type="entry name" value="WDR62"/>
</dbReference>
<dbReference type="SUPFAM" id="SSF50978">
    <property type="entry name" value="WD40 repeat-like"/>
    <property type="match status" value="1"/>
</dbReference>
<keyword evidence="1" id="KW-0853">WD repeat</keyword>
<dbReference type="InterPro" id="IPR015943">
    <property type="entry name" value="WD40/YVTN_repeat-like_dom_sf"/>
</dbReference>
<dbReference type="PROSITE" id="PS50082">
    <property type="entry name" value="WD_REPEATS_2"/>
    <property type="match status" value="1"/>
</dbReference>
<dbReference type="PANTHER" id="PTHR45589:SF1">
    <property type="entry name" value="WD REPEAT DOMAIN 62, ISOFORM G"/>
    <property type="match status" value="1"/>
</dbReference>
<dbReference type="OrthoDB" id="6252103at2759"/>
<reference evidence="3 4" key="1">
    <citation type="journal article" date="2013" name="MBio">
        <title>Genome sequencing of the plant pathogen Taphrina deformans, the causal agent of peach leaf curl.</title>
        <authorList>
            <person name="Cisse O.H."/>
            <person name="Almeida J.M.G.C.F."/>
            <person name="Fonseca A."/>
            <person name="Kumar A.A."/>
            <person name="Salojaervi J."/>
            <person name="Overmyer K."/>
            <person name="Hauser P.M."/>
            <person name="Pagni M."/>
        </authorList>
    </citation>
    <scope>NUCLEOTIDE SEQUENCE [LARGE SCALE GENOMIC DNA]</scope>
    <source>
        <strain evidence="4">PYCC 5710 / ATCC 11124 / CBS 356.35 / IMI 108563 / JCM 9778 / NBRC 8474</strain>
    </source>
</reference>
<dbReference type="Proteomes" id="UP000013776">
    <property type="component" value="Unassembled WGS sequence"/>
</dbReference>
<dbReference type="AlphaFoldDB" id="R4XBB4"/>
<dbReference type="SUPFAM" id="SSF50998">
    <property type="entry name" value="Quinoprotein alcohol dehydrogenase-like"/>
    <property type="match status" value="1"/>
</dbReference>
<dbReference type="Pfam" id="PF00400">
    <property type="entry name" value="WD40"/>
    <property type="match status" value="3"/>
</dbReference>
<keyword evidence="4" id="KW-1185">Reference proteome</keyword>
<evidence type="ECO:0000313" key="3">
    <source>
        <dbReference type="EMBL" id="CCG83103.1"/>
    </source>
</evidence>
<dbReference type="eggNOG" id="KOG1408">
    <property type="taxonomic scope" value="Eukaryota"/>
</dbReference>
<dbReference type="PANTHER" id="PTHR45589">
    <property type="entry name" value="WD REPEAT DOMAIN 62, ISOFORM G"/>
    <property type="match status" value="1"/>
</dbReference>
<dbReference type="VEuPathDB" id="FungiDB:TAPDE_003022"/>
<protein>
    <submittedName>
        <fullName evidence="3">WD repeat protein</fullName>
    </submittedName>
</protein>
<accession>R4XBB4</accession>
<organism evidence="3 4">
    <name type="scientific">Taphrina deformans (strain PYCC 5710 / ATCC 11124 / CBS 356.35 / IMI 108563 / JCM 9778 / NBRC 8474)</name>
    <name type="common">Peach leaf curl fungus</name>
    <name type="synonym">Lalaria deformans</name>
    <dbReference type="NCBI Taxonomy" id="1097556"/>
    <lineage>
        <taxon>Eukaryota</taxon>
        <taxon>Fungi</taxon>
        <taxon>Dikarya</taxon>
        <taxon>Ascomycota</taxon>
        <taxon>Taphrinomycotina</taxon>
        <taxon>Taphrinomycetes</taxon>
        <taxon>Taphrinales</taxon>
        <taxon>Taphrinaceae</taxon>
        <taxon>Taphrina</taxon>
    </lineage>
</organism>
<dbReference type="Gene3D" id="2.130.10.10">
    <property type="entry name" value="YVTN repeat-like/Quinoprotein amine dehydrogenase"/>
    <property type="match status" value="3"/>
</dbReference>
<dbReference type="InterPro" id="IPR011047">
    <property type="entry name" value="Quinoprotein_ADH-like_sf"/>
</dbReference>